<evidence type="ECO:0000313" key="3">
    <source>
        <dbReference type="EMBL" id="MFC4136828.1"/>
    </source>
</evidence>
<dbReference type="GO" id="GO:0016787">
    <property type="term" value="F:hydrolase activity"/>
    <property type="evidence" value="ECO:0007669"/>
    <property type="project" value="UniProtKB-KW"/>
</dbReference>
<gene>
    <name evidence="3" type="ORF">ACFOZ4_40010</name>
</gene>
<dbReference type="InterPro" id="IPR050789">
    <property type="entry name" value="Diverse_Enzym_Activities"/>
</dbReference>
<sequence length="322" mass="34546">MEDQLDRLLATAPMPAVALTVFDADDVLYQRVRGVADRTTGRPVTADDWWDLASLTKTLVTLPEVLSRFDLDAPLSEVWPESAGHPVAAATVRQMLCHTAGLPATVPFYRGGPDIVERALATPLERPPGTDAVYSDLGFLLLGAALGPELPKLAAARSGLRFGPVPPDSAVATEHCEWRQRIVVGEAHDENAYAMGGVAGHAGAFGTIDLVTAAARAWFADCVVSPELHYAARQRWSANADGERFGLGWWLPPTRGLGGPRPGPSAYGCGGFVGNRIWFEPAYGYGVVILSNRIHPHRDTRPAFDAWCDQVLGFLSGPTARS</sequence>
<dbReference type="EC" id="3.-.-.-" evidence="3"/>
<accession>A0ABV8M290</accession>
<dbReference type="SUPFAM" id="SSF56601">
    <property type="entry name" value="beta-lactamase/transpeptidase-like"/>
    <property type="match status" value="1"/>
</dbReference>
<reference evidence="4" key="1">
    <citation type="journal article" date="2019" name="Int. J. Syst. Evol. Microbiol.">
        <title>The Global Catalogue of Microorganisms (GCM) 10K type strain sequencing project: providing services to taxonomists for standard genome sequencing and annotation.</title>
        <authorList>
            <consortium name="The Broad Institute Genomics Platform"/>
            <consortium name="The Broad Institute Genome Sequencing Center for Infectious Disease"/>
            <person name="Wu L."/>
            <person name="Ma J."/>
        </authorList>
    </citation>
    <scope>NUCLEOTIDE SEQUENCE [LARGE SCALE GENOMIC DNA]</scope>
    <source>
        <strain evidence="4">CGMCC 4.7289</strain>
    </source>
</reference>
<feature type="domain" description="Beta-lactamase-related" evidence="2">
    <location>
        <begin position="6"/>
        <end position="146"/>
    </location>
</feature>
<evidence type="ECO:0000256" key="1">
    <source>
        <dbReference type="ARBA" id="ARBA00022801"/>
    </source>
</evidence>
<organism evidence="3 4">
    <name type="scientific">Hamadaea flava</name>
    <dbReference type="NCBI Taxonomy" id="1742688"/>
    <lineage>
        <taxon>Bacteria</taxon>
        <taxon>Bacillati</taxon>
        <taxon>Actinomycetota</taxon>
        <taxon>Actinomycetes</taxon>
        <taxon>Micromonosporales</taxon>
        <taxon>Micromonosporaceae</taxon>
        <taxon>Hamadaea</taxon>
    </lineage>
</organism>
<dbReference type="Gene3D" id="3.40.710.10">
    <property type="entry name" value="DD-peptidase/beta-lactamase superfamily"/>
    <property type="match status" value="2"/>
</dbReference>
<dbReference type="Proteomes" id="UP001595816">
    <property type="component" value="Unassembled WGS sequence"/>
</dbReference>
<evidence type="ECO:0000313" key="4">
    <source>
        <dbReference type="Proteomes" id="UP001595816"/>
    </source>
</evidence>
<dbReference type="InterPro" id="IPR012338">
    <property type="entry name" value="Beta-lactam/transpept-like"/>
</dbReference>
<dbReference type="PANTHER" id="PTHR43283">
    <property type="entry name" value="BETA-LACTAMASE-RELATED"/>
    <property type="match status" value="1"/>
</dbReference>
<keyword evidence="1 3" id="KW-0378">Hydrolase</keyword>
<dbReference type="PANTHER" id="PTHR43283:SF11">
    <property type="entry name" value="BETA-LACTAMASE-RELATED DOMAIN-CONTAINING PROTEIN"/>
    <property type="match status" value="1"/>
</dbReference>
<protein>
    <submittedName>
        <fullName evidence="3">Serine hydrolase domain-containing protein</fullName>
        <ecNumber evidence="3">3.-.-.-</ecNumber>
    </submittedName>
</protein>
<dbReference type="InterPro" id="IPR001466">
    <property type="entry name" value="Beta-lactam-related"/>
</dbReference>
<keyword evidence="4" id="KW-1185">Reference proteome</keyword>
<name>A0ABV8M290_9ACTN</name>
<proteinExistence type="predicted"/>
<dbReference type="Pfam" id="PF00144">
    <property type="entry name" value="Beta-lactamase"/>
    <property type="match status" value="2"/>
</dbReference>
<feature type="domain" description="Beta-lactamase-related" evidence="2">
    <location>
        <begin position="195"/>
        <end position="303"/>
    </location>
</feature>
<evidence type="ECO:0000259" key="2">
    <source>
        <dbReference type="Pfam" id="PF00144"/>
    </source>
</evidence>
<dbReference type="EMBL" id="JBHSAY010000034">
    <property type="protein sequence ID" value="MFC4136828.1"/>
    <property type="molecule type" value="Genomic_DNA"/>
</dbReference>
<dbReference type="RefSeq" id="WP_253756040.1">
    <property type="nucleotide sequence ID" value="NZ_JAMZDZ010000001.1"/>
</dbReference>
<comment type="caution">
    <text evidence="3">The sequence shown here is derived from an EMBL/GenBank/DDBJ whole genome shotgun (WGS) entry which is preliminary data.</text>
</comment>